<dbReference type="EC" id="3.4.24.-" evidence="7"/>
<comment type="caution">
    <text evidence="10">The sequence shown here is derived from an EMBL/GenBank/DDBJ whole genome shotgun (WGS) entry which is preliminary data.</text>
</comment>
<evidence type="ECO:0000313" key="10">
    <source>
        <dbReference type="EMBL" id="MFC3291784.1"/>
    </source>
</evidence>
<feature type="domain" description="Peptidase M4 C-terminal" evidence="9">
    <location>
        <begin position="182"/>
        <end position="351"/>
    </location>
</feature>
<dbReference type="InterPro" id="IPR027268">
    <property type="entry name" value="Peptidase_M4/M1_CTD_sf"/>
</dbReference>
<name>A0ABV7LZ90_9GAMM</name>
<comment type="subcellular location">
    <subcellularLocation>
        <location evidence="7">Secreted</location>
    </subcellularLocation>
</comment>
<dbReference type="Proteomes" id="UP001595640">
    <property type="component" value="Unassembled WGS sequence"/>
</dbReference>
<dbReference type="PRINTS" id="PR00730">
    <property type="entry name" value="THERMOLYSIN"/>
</dbReference>
<dbReference type="EMBL" id="JBHRUH010000012">
    <property type="protein sequence ID" value="MFC3291784.1"/>
    <property type="molecule type" value="Genomic_DNA"/>
</dbReference>
<accession>A0ABV7LZ90</accession>
<comment type="cofactor">
    <cofactor evidence="7">
        <name>Zn(2+)</name>
        <dbReference type="ChEBI" id="CHEBI:29105"/>
    </cofactor>
</comment>
<keyword evidence="4 7" id="KW-0378">Hydrolase</keyword>
<dbReference type="InterPro" id="IPR023612">
    <property type="entry name" value="Peptidase_M4"/>
</dbReference>
<feature type="domain" description="Peptidase M4" evidence="8">
    <location>
        <begin position="97"/>
        <end position="179"/>
    </location>
</feature>
<dbReference type="Gene3D" id="3.10.170.10">
    <property type="match status" value="1"/>
</dbReference>
<organism evidence="10 11">
    <name type="scientific">Modicisalibacter luteus</name>
    <dbReference type="NCBI Taxonomy" id="453962"/>
    <lineage>
        <taxon>Bacteria</taxon>
        <taxon>Pseudomonadati</taxon>
        <taxon>Pseudomonadota</taxon>
        <taxon>Gammaproteobacteria</taxon>
        <taxon>Oceanospirillales</taxon>
        <taxon>Halomonadaceae</taxon>
        <taxon>Modicisalibacter</taxon>
    </lineage>
</organism>
<comment type="function">
    <text evidence="7">Extracellular zinc metalloprotease.</text>
</comment>
<dbReference type="PANTHER" id="PTHR43579">
    <property type="match status" value="1"/>
</dbReference>
<dbReference type="Gene3D" id="1.10.390.10">
    <property type="entry name" value="Neutral Protease Domain 2"/>
    <property type="match status" value="1"/>
</dbReference>
<evidence type="ECO:0000256" key="6">
    <source>
        <dbReference type="ARBA" id="ARBA00023049"/>
    </source>
</evidence>
<keyword evidence="2 7" id="KW-0645">Protease</keyword>
<keyword evidence="3" id="KW-0479">Metal-binding</keyword>
<dbReference type="Pfam" id="PF01447">
    <property type="entry name" value="Peptidase_M4"/>
    <property type="match status" value="1"/>
</dbReference>
<evidence type="ECO:0000256" key="5">
    <source>
        <dbReference type="ARBA" id="ARBA00022833"/>
    </source>
</evidence>
<evidence type="ECO:0000256" key="3">
    <source>
        <dbReference type="ARBA" id="ARBA00022723"/>
    </source>
</evidence>
<dbReference type="RefSeq" id="WP_019017231.1">
    <property type="nucleotide sequence ID" value="NZ_BMXD01000003.1"/>
</dbReference>
<evidence type="ECO:0000259" key="8">
    <source>
        <dbReference type="Pfam" id="PF01447"/>
    </source>
</evidence>
<keyword evidence="11" id="KW-1185">Reference proteome</keyword>
<dbReference type="Pfam" id="PF02868">
    <property type="entry name" value="Peptidase_M4_C"/>
    <property type="match status" value="1"/>
</dbReference>
<evidence type="ECO:0000256" key="1">
    <source>
        <dbReference type="ARBA" id="ARBA00009388"/>
    </source>
</evidence>
<gene>
    <name evidence="10" type="ORF">ACFOEI_06855</name>
</gene>
<sequence length="353" mass="39333">MSLLHHRSCRYGFMPPYVLERVAAHGTERLRDVARHTLTTDQTFRDRRGPGIAETLPTPLERSIPGQPARYIHSADQLLELPGRLVRAEGQEAIGDPAVDEAYRWLGATYRFFWEVFARDAIDGRGMPLIGTVHYGQDYDNAFWNGAQMVFGDGDGELFHRFTASLDVVAHELAHGVTEREAGLVYAYQSGALNESFSDVFGSLVRQHYLNRTAAQADWLIGADLLTERVNGRAMRSLAEPGTAYDDPVLGHDPQPGHMRDYVETQADNGGVHINSGIPNHAFYLVAMALGGYAWQAPGRIWYDTLLDSRLTADCDFATFARLTEDNADRRFGRHSREVGAVRDAWRGVGVLS</sequence>
<keyword evidence="6 7" id="KW-0482">Metalloprotease</keyword>
<protein>
    <recommendedName>
        <fullName evidence="7">Neutral metalloproteinase</fullName>
        <ecNumber evidence="7">3.4.24.-</ecNumber>
    </recommendedName>
</protein>
<dbReference type="SUPFAM" id="SSF55486">
    <property type="entry name" value="Metalloproteases ('zincins'), catalytic domain"/>
    <property type="match status" value="1"/>
</dbReference>
<dbReference type="CDD" id="cd09597">
    <property type="entry name" value="M4_TLP"/>
    <property type="match status" value="1"/>
</dbReference>
<dbReference type="InterPro" id="IPR001570">
    <property type="entry name" value="Peptidase_M4_C_domain"/>
</dbReference>
<evidence type="ECO:0000313" key="11">
    <source>
        <dbReference type="Proteomes" id="UP001595640"/>
    </source>
</evidence>
<proteinExistence type="inferred from homology"/>
<evidence type="ECO:0000256" key="2">
    <source>
        <dbReference type="ARBA" id="ARBA00022670"/>
    </source>
</evidence>
<dbReference type="InterPro" id="IPR052759">
    <property type="entry name" value="Metalloprotease_M4"/>
</dbReference>
<keyword evidence="7" id="KW-0964">Secreted</keyword>
<evidence type="ECO:0000256" key="4">
    <source>
        <dbReference type="ARBA" id="ARBA00022801"/>
    </source>
</evidence>
<keyword evidence="5 7" id="KW-0862">Zinc</keyword>
<dbReference type="InterPro" id="IPR013856">
    <property type="entry name" value="Peptidase_M4_domain"/>
</dbReference>
<evidence type="ECO:0000256" key="7">
    <source>
        <dbReference type="RuleBase" id="RU366073"/>
    </source>
</evidence>
<reference evidence="11" key="1">
    <citation type="journal article" date="2019" name="Int. J. Syst. Evol. Microbiol.">
        <title>The Global Catalogue of Microorganisms (GCM) 10K type strain sequencing project: providing services to taxonomists for standard genome sequencing and annotation.</title>
        <authorList>
            <consortium name="The Broad Institute Genomics Platform"/>
            <consortium name="The Broad Institute Genome Sequencing Center for Infectious Disease"/>
            <person name="Wu L."/>
            <person name="Ma J."/>
        </authorList>
    </citation>
    <scope>NUCLEOTIDE SEQUENCE [LARGE SCALE GENOMIC DNA]</scope>
    <source>
        <strain evidence="11">KCTC 12847</strain>
    </source>
</reference>
<dbReference type="PANTHER" id="PTHR43579:SF1">
    <property type="entry name" value="NEUTRAL METALLOPROTEINASE"/>
    <property type="match status" value="1"/>
</dbReference>
<evidence type="ECO:0000259" key="9">
    <source>
        <dbReference type="Pfam" id="PF02868"/>
    </source>
</evidence>
<comment type="similarity">
    <text evidence="1 7">Belongs to the peptidase M4 family.</text>
</comment>